<organism evidence="1 2">
    <name type="scientific">Colletotrichum tanaceti</name>
    <dbReference type="NCBI Taxonomy" id="1306861"/>
    <lineage>
        <taxon>Eukaryota</taxon>
        <taxon>Fungi</taxon>
        <taxon>Dikarya</taxon>
        <taxon>Ascomycota</taxon>
        <taxon>Pezizomycotina</taxon>
        <taxon>Sordariomycetes</taxon>
        <taxon>Hypocreomycetidae</taxon>
        <taxon>Glomerellales</taxon>
        <taxon>Glomerellaceae</taxon>
        <taxon>Colletotrichum</taxon>
        <taxon>Colletotrichum destructivum species complex</taxon>
    </lineage>
</organism>
<proteinExistence type="predicted"/>
<dbReference type="AlphaFoldDB" id="A0A4U6XFF8"/>
<keyword evidence="2" id="KW-1185">Reference proteome</keyword>
<accession>A0A4U6XFF8</accession>
<protein>
    <submittedName>
        <fullName evidence="1">Uncharacterized protein</fullName>
    </submittedName>
</protein>
<reference evidence="1 2" key="1">
    <citation type="journal article" date="2019" name="PLoS ONE">
        <title>Comparative genome analysis indicates high evolutionary potential of pathogenicity genes in Colletotrichum tanaceti.</title>
        <authorList>
            <person name="Lelwala R.V."/>
            <person name="Korhonen P.K."/>
            <person name="Young N.D."/>
            <person name="Scott J.B."/>
            <person name="Ades P.A."/>
            <person name="Gasser R.B."/>
            <person name="Taylor P.W.J."/>
        </authorList>
    </citation>
    <scope>NUCLEOTIDE SEQUENCE [LARGE SCALE GENOMIC DNA]</scope>
    <source>
        <strain evidence="1">BRIP57314</strain>
    </source>
</reference>
<dbReference type="Proteomes" id="UP000310108">
    <property type="component" value="Unassembled WGS sequence"/>
</dbReference>
<evidence type="ECO:0000313" key="2">
    <source>
        <dbReference type="Proteomes" id="UP000310108"/>
    </source>
</evidence>
<sequence>MAESLRRGQKPHFNILSAPLKVDAQKLKHLGKPHARTALGPGCVDFLLSVEANGLTEVPIPAGIHPCHLGGQT</sequence>
<evidence type="ECO:0000313" key="1">
    <source>
        <dbReference type="EMBL" id="TKW53962.1"/>
    </source>
</evidence>
<gene>
    <name evidence="1" type="ORF">CTA1_2864</name>
</gene>
<name>A0A4U6XFF8_9PEZI</name>
<comment type="caution">
    <text evidence="1">The sequence shown here is derived from an EMBL/GenBank/DDBJ whole genome shotgun (WGS) entry which is preliminary data.</text>
</comment>
<dbReference type="EMBL" id="PJEX01000161">
    <property type="protein sequence ID" value="TKW53962.1"/>
    <property type="molecule type" value="Genomic_DNA"/>
</dbReference>